<dbReference type="Gene3D" id="2.10.25.10">
    <property type="entry name" value="Laminin"/>
    <property type="match status" value="1"/>
</dbReference>
<dbReference type="PROSITE" id="PS01187">
    <property type="entry name" value="EGF_CA"/>
    <property type="match status" value="1"/>
</dbReference>
<dbReference type="FunFam" id="2.10.25.10:FF:000038">
    <property type="entry name" value="Fibrillin 2"/>
    <property type="match status" value="1"/>
</dbReference>
<dbReference type="InterPro" id="IPR018097">
    <property type="entry name" value="EGF_Ca-bd_CS"/>
</dbReference>
<feature type="compositionally biased region" description="Low complexity" evidence="7">
    <location>
        <begin position="456"/>
        <end position="468"/>
    </location>
</feature>
<feature type="repeat" description="TNFR-Cys" evidence="6">
    <location>
        <begin position="994"/>
        <end position="1038"/>
    </location>
</feature>
<accession>A0A8B8EPG8</accession>
<feature type="compositionally biased region" description="Pro residues" evidence="7">
    <location>
        <begin position="756"/>
        <end position="767"/>
    </location>
</feature>
<feature type="region of interest" description="Disordered" evidence="7">
    <location>
        <begin position="310"/>
        <end position="399"/>
    </location>
</feature>
<dbReference type="GeneID" id="111135779"/>
<dbReference type="InterPro" id="IPR001881">
    <property type="entry name" value="EGF-like_Ca-bd_dom"/>
</dbReference>
<evidence type="ECO:0000313" key="12">
    <source>
        <dbReference type="Proteomes" id="UP000694844"/>
    </source>
</evidence>
<dbReference type="RefSeq" id="XP_022341824.1">
    <property type="nucleotide sequence ID" value="XM_022486116.1"/>
</dbReference>
<evidence type="ECO:0000256" key="7">
    <source>
        <dbReference type="SAM" id="MobiDB-lite"/>
    </source>
</evidence>
<dbReference type="PANTHER" id="PTHR24050">
    <property type="entry name" value="PA14 DOMAIN-CONTAINING PROTEIN"/>
    <property type="match status" value="1"/>
</dbReference>
<evidence type="ECO:0000313" key="15">
    <source>
        <dbReference type="RefSeq" id="XP_022341825.1"/>
    </source>
</evidence>
<evidence type="ECO:0000313" key="13">
    <source>
        <dbReference type="RefSeq" id="XP_022341823.1"/>
    </source>
</evidence>
<dbReference type="Proteomes" id="UP000694844">
    <property type="component" value="Chromosome 5"/>
</dbReference>
<sequence length="2256" mass="254415">MKLSAIVLLWSVICCHGDTMQHLVLLDNLPASFQQNSTPDLLITTNYSGSVTFKESSDFKVLLNISSPSIDEAYSVKSAIQDSKGRLLIQVFEERINGSVITLPWIFAAIGVGALIVAALAILWAVRWYCSKQHLKLQQDNLSYGNVMKRSRHSIHLSSTHAGESVGQDGEETLMGVPEEPEEEEAENRKMANVRLSHHFDDEDDDNEEKQFLPQQRQSSSAHAHRKYIRQHSHRKRHPSLNDPPSYNTVMEYPNSDDSDGEGNAHKKLLEPLIEGSQASIDKKSESSFTYQEMDVRLYRGVNQPVLPVARSDGDIENRNSARYKAPYQIPQLGKLSSSKTNSRSSIKRDEPTTPQETSRGSIKREELPPTPQENSRSSLRRLEPITPQEERTKSPFSGVDVYDKRSLVGDNSSGIVQMGTARGPPVQPPLSPVEPSTPKPDDMDIPLTSFAGTLQRQRSGRTRTTSLFIDPEAPEEKDLFEVEAVDDDDDDDDDIFSPRVPGPDGRKRHISGDSRTRHLSGERHQGDRIRHPSGDGKFRIPMGSSPVRAPPGGGNPARNPNDNSPSRQGNKYSPSRYPTGNQLRNPHIDRARHQSGDQIRYSVTSDGSMYGSTEIFNRRGTHNNYEDIDSDMDLEMPPLESDIDVMSDVSLPLPSPPAFVKQASREPRSPLRSFAYDEAPTAMSLPLSPFMDFGGGTYITIAASPSSTVNDRSHFVFPSSPMAANNPKSADFDTLPPPPPELQSNGEASGGSLLPLPPSQFRPPQKPSWHKTVPTSAKNGGPEHAGSKNGGPEYAKIQRQGSQRQEPDNGAQNGEPATEAPSRSGSVKRKKIPARLHLTIVCSLCLLSLIGGVYSKMNITGTQVHITVYAPKHFLTQRIEVFFHQDKPAFIVDNPYKVQAYDVPEPRLEILNSSKCYMSQCPQGCDEDTGQCICKKGYRLDAQNKCQDVNECRDGSFLCHEDAGCLNNAGTYYCICSPPFYGDGKSCEECNAPCRPGTYQKGTCGSIQQKKCIECTSQCNKGFYMYSRCKKMDDASCRMCQVECSDSQYEFQRCTQLQNRICKARQELRPPFVSSNVIVEDKDDTYKNDMTTVHHRENAAGQNTQSFMFSKGSGFYIEVALKYLHPAPILSPVNHSRQNELDSFTGDRAILERYCPYPMPVKHELYYKTHKNITYKERQRFGHTLIRPCETYTQHGVYPTQEDTPTREGSIMCSQPGPVSGVFSVLDSQFTTSTSTWVEKSESCLLSNAACLNCTRHCARQMLLQRGDCAISNGDDGQSPRLPECFTCCTQNNCSDVCKTYHDYICQTERCKQGNLVEFRLKPVYHPKDDFLCHMTPLPNQKLIELEYTIKHYYNTLMTQSFTIYGDETWQKTGKLKSDQHIVKVEVDSKLSVIPDIIEGSPGQRDVTVGQYKTSGDSVRSSYIQGTSAPVRPVKPFIETSHTFGEKHCDDDALAKLISINAEQPYKHLQTLQGRYLGNFTYVVTNSSAQSLVKIGVAKHSSILFSLYPGATLKEGSLKGNISHNSTHWNLNVSGEVVSCPGILNVNITDPDYPTRPLFQYDIQVKCPPQFSVVFSVPSGDTPVSHKQFIVSVRDNVRKFQLHVYRASASQLKTLSGRESRTVHSTEAVAPPHFSIPFIVSVCGGVLLLIFISAFGIVVKFGQPLGDVLRFRWSHLVLMVCYMTFQFIYAACVSLTVFYLVIVASNSDTTAFLKNYQHQRSVKTAFSNLELDHLQRHLQVELQRQNALAATSKQQCEVKMKRVVKEFRDKNSLLEKEVKDKVRVENIKDLLSRHTEDLLQQFTNNLNNYKEHYKSYIRHTKKTFAANIEETYRSVERSKWLAGPDFLHKTVKNFRDLDNLPTKPFMEWLGIQQSLTQISGDDVTIPLPQTPRLSKVFSSGSSSHTPGGSFSKPQKTVHKHNMWFFADDPFTPKENQTRSPSGQGHSEEEPQYSSYSGFFFVMALIDLMWFLHRILKAVGVCRLLLYGYPIFVGIREKTNDRNPDGSAKRQSQIFQSGAAKTFKKFFIKTLSSMFVPKVIATIFVCLFIYLISVTTFHFVNRETFSYLGYYNNMDDLLKLNEDFVNQRIESHASRINNMEYPTYKEIMDLYVQRHLYLHRTLERQWRHLQEAHSGFYCRYKQSLDPAAKCSDMLGSRFADQAMEVCQFEQIEPKFYSNRHVSDSSVAEIQMDAFLTNIRKLISDTCYIILIYMSVIIIKELLGTVIWLYLKRSAFINLRLIYEADKPPPTAVGRDR</sequence>
<dbReference type="GO" id="GO:0005509">
    <property type="term" value="F:calcium ion binding"/>
    <property type="evidence" value="ECO:0007669"/>
    <property type="project" value="InterPro"/>
</dbReference>
<feature type="disulfide bond" evidence="6">
    <location>
        <begin position="1020"/>
        <end position="1038"/>
    </location>
</feature>
<evidence type="ECO:0000313" key="14">
    <source>
        <dbReference type="RefSeq" id="XP_022341824.1"/>
    </source>
</evidence>
<feature type="signal peptide" evidence="9">
    <location>
        <begin position="1"/>
        <end position="17"/>
    </location>
</feature>
<dbReference type="PROSITE" id="PS00010">
    <property type="entry name" value="ASX_HYDROXYL"/>
    <property type="match status" value="1"/>
</dbReference>
<feature type="transmembrane region" description="Helical" evidence="8">
    <location>
        <begin position="1681"/>
        <end position="1703"/>
    </location>
</feature>
<keyword evidence="4 6" id="KW-1015">Disulfide bond</keyword>
<reference evidence="13 14" key="1">
    <citation type="submission" date="2025-04" db="UniProtKB">
        <authorList>
            <consortium name="RefSeq"/>
        </authorList>
    </citation>
    <scope>IDENTIFICATION</scope>
    <source>
        <tissue evidence="13 14">Whole sample</tissue>
    </source>
</reference>
<feature type="region of interest" description="Disordered" evidence="7">
    <location>
        <begin position="456"/>
        <end position="610"/>
    </location>
</feature>
<keyword evidence="3" id="KW-0677">Repeat</keyword>
<evidence type="ECO:0000256" key="5">
    <source>
        <dbReference type="PROSITE-ProRule" id="PRU00076"/>
    </source>
</evidence>
<dbReference type="InterPro" id="IPR009030">
    <property type="entry name" value="Growth_fac_rcpt_cys_sf"/>
</dbReference>
<dbReference type="InterPro" id="IPR049883">
    <property type="entry name" value="NOTCH1_EGF-like"/>
</dbReference>
<dbReference type="OrthoDB" id="5965479at2759"/>
<organism evidence="12 15">
    <name type="scientific">Crassostrea virginica</name>
    <name type="common">Eastern oyster</name>
    <dbReference type="NCBI Taxonomy" id="6565"/>
    <lineage>
        <taxon>Eukaryota</taxon>
        <taxon>Metazoa</taxon>
        <taxon>Spiralia</taxon>
        <taxon>Lophotrochozoa</taxon>
        <taxon>Mollusca</taxon>
        <taxon>Bivalvia</taxon>
        <taxon>Autobranchia</taxon>
        <taxon>Pteriomorphia</taxon>
        <taxon>Ostreida</taxon>
        <taxon>Ostreoidea</taxon>
        <taxon>Ostreidae</taxon>
        <taxon>Crassostrea</taxon>
    </lineage>
</organism>
<evidence type="ECO:0000256" key="1">
    <source>
        <dbReference type="ARBA" id="ARBA00022536"/>
    </source>
</evidence>
<keyword evidence="8" id="KW-1133">Transmembrane helix</keyword>
<feature type="domain" description="TNFR-Cys" evidence="11">
    <location>
        <begin position="994"/>
        <end position="1038"/>
    </location>
</feature>
<feature type="transmembrane region" description="Helical" evidence="8">
    <location>
        <begin position="105"/>
        <end position="126"/>
    </location>
</feature>
<dbReference type="PROSITE" id="PS50050">
    <property type="entry name" value="TNFR_NGFR_2"/>
    <property type="match status" value="1"/>
</dbReference>
<dbReference type="SUPFAM" id="SSF57184">
    <property type="entry name" value="Growth factor receptor domain"/>
    <property type="match status" value="1"/>
</dbReference>
<name>A0A8B8EPG8_CRAVI</name>
<feature type="chain" id="PRO_5044666481" evidence="9">
    <location>
        <begin position="18"/>
        <end position="2256"/>
    </location>
</feature>
<dbReference type="KEGG" id="cvn:111135779"/>
<evidence type="ECO:0000256" key="3">
    <source>
        <dbReference type="ARBA" id="ARBA00022737"/>
    </source>
</evidence>
<keyword evidence="1 5" id="KW-0245">EGF-like domain</keyword>
<evidence type="ECO:0000256" key="4">
    <source>
        <dbReference type="ARBA" id="ARBA00023157"/>
    </source>
</evidence>
<keyword evidence="12" id="KW-1185">Reference proteome</keyword>
<evidence type="ECO:0000259" key="10">
    <source>
        <dbReference type="PROSITE" id="PS50026"/>
    </source>
</evidence>
<feature type="compositionally biased region" description="Acidic residues" evidence="7">
    <location>
        <begin position="482"/>
        <end position="496"/>
    </location>
</feature>
<proteinExistence type="predicted"/>
<keyword evidence="8" id="KW-0472">Membrane</keyword>
<feature type="compositionally biased region" description="Basic and acidic residues" evidence="7">
    <location>
        <begin position="587"/>
        <end position="596"/>
    </location>
</feature>
<evidence type="ECO:0000256" key="2">
    <source>
        <dbReference type="ARBA" id="ARBA00022729"/>
    </source>
</evidence>
<keyword evidence="8" id="KW-0812">Transmembrane</keyword>
<gene>
    <name evidence="13 14 15" type="primary">LOC111135779</name>
</gene>
<dbReference type="PROSITE" id="PS01186">
    <property type="entry name" value="EGF_2"/>
    <property type="match status" value="1"/>
</dbReference>
<dbReference type="InterPro" id="IPR001368">
    <property type="entry name" value="TNFR/NGFR_Cys_rich_reg"/>
</dbReference>
<dbReference type="RefSeq" id="XP_022341825.1">
    <property type="nucleotide sequence ID" value="XM_022486117.1"/>
</dbReference>
<protein>
    <submittedName>
        <fullName evidence="13 14">Uncharacterized protein LOC111135779 isoform X1</fullName>
    </submittedName>
</protein>
<feature type="transmembrane region" description="Helical" evidence="8">
    <location>
        <begin position="2207"/>
        <end position="2230"/>
    </location>
</feature>
<evidence type="ECO:0000256" key="6">
    <source>
        <dbReference type="PROSITE-ProRule" id="PRU00206"/>
    </source>
</evidence>
<evidence type="ECO:0000256" key="8">
    <source>
        <dbReference type="SAM" id="Phobius"/>
    </source>
</evidence>
<feature type="domain" description="EGF-like" evidence="10">
    <location>
        <begin position="949"/>
        <end position="989"/>
    </location>
</feature>
<feature type="compositionally biased region" description="Basic and acidic residues" evidence="7">
    <location>
        <begin position="511"/>
        <end position="539"/>
    </location>
</feature>
<dbReference type="RefSeq" id="XP_022341823.1">
    <property type="nucleotide sequence ID" value="XM_022486115.1"/>
</dbReference>
<feature type="compositionally biased region" description="Basic and acidic residues" evidence="7">
    <location>
        <begin position="381"/>
        <end position="394"/>
    </location>
</feature>
<feature type="transmembrane region" description="Helical" evidence="8">
    <location>
        <begin position="1635"/>
        <end position="1660"/>
    </location>
</feature>
<feature type="region of interest" description="Disordered" evidence="7">
    <location>
        <begin position="158"/>
        <end position="265"/>
    </location>
</feature>
<feature type="region of interest" description="Disordered" evidence="7">
    <location>
        <begin position="721"/>
        <end position="830"/>
    </location>
</feature>
<dbReference type="Pfam" id="PF07645">
    <property type="entry name" value="EGF_CA"/>
    <property type="match status" value="1"/>
</dbReference>
<feature type="compositionally biased region" description="Polar residues" evidence="7">
    <location>
        <begin position="1934"/>
        <end position="1945"/>
    </location>
</feature>
<evidence type="ECO:0000259" key="11">
    <source>
        <dbReference type="PROSITE" id="PS50050"/>
    </source>
</evidence>
<feature type="compositionally biased region" description="Polar residues" evidence="7">
    <location>
        <begin position="213"/>
        <end position="222"/>
    </location>
</feature>
<dbReference type="SMART" id="SM00179">
    <property type="entry name" value="EGF_CA"/>
    <property type="match status" value="1"/>
</dbReference>
<keyword evidence="2 9" id="KW-0732">Signal</keyword>
<dbReference type="PANTHER" id="PTHR24050:SF28">
    <property type="entry name" value="UROMODULIN-LIKE"/>
    <property type="match status" value="1"/>
</dbReference>
<feature type="compositionally biased region" description="Polar residues" evidence="7">
    <location>
        <begin position="563"/>
        <end position="585"/>
    </location>
</feature>
<feature type="region of interest" description="Disordered" evidence="7">
    <location>
        <begin position="1929"/>
        <end position="1950"/>
    </location>
</feature>
<dbReference type="PROSITE" id="PS50026">
    <property type="entry name" value="EGF_3"/>
    <property type="match status" value="1"/>
</dbReference>
<dbReference type="SMART" id="SM00181">
    <property type="entry name" value="EGF"/>
    <property type="match status" value="3"/>
</dbReference>
<dbReference type="InterPro" id="IPR000152">
    <property type="entry name" value="EGF-type_Asp/Asn_hydroxyl_site"/>
</dbReference>
<feature type="transmembrane region" description="Helical" evidence="8">
    <location>
        <begin position="2039"/>
        <end position="2060"/>
    </location>
</feature>
<feature type="compositionally biased region" description="Basic residues" evidence="7">
    <location>
        <begin position="223"/>
        <end position="239"/>
    </location>
</feature>
<dbReference type="InterPro" id="IPR000742">
    <property type="entry name" value="EGF"/>
</dbReference>
<evidence type="ECO:0000256" key="9">
    <source>
        <dbReference type="SAM" id="SignalP"/>
    </source>
</evidence>
<dbReference type="CDD" id="cd00054">
    <property type="entry name" value="EGF_CA"/>
    <property type="match status" value="1"/>
</dbReference>
<comment type="caution">
    <text evidence="5">Lacks conserved residue(s) required for the propagation of feature annotation.</text>
</comment>
<dbReference type="InterPro" id="IPR052235">
    <property type="entry name" value="Nephronectin_domain"/>
</dbReference>